<proteinExistence type="predicted"/>
<protein>
    <submittedName>
        <fullName evidence="1">Uncharacterized protein</fullName>
    </submittedName>
</protein>
<evidence type="ECO:0000313" key="2">
    <source>
        <dbReference type="Proteomes" id="UP001497700"/>
    </source>
</evidence>
<reference evidence="1 2" key="1">
    <citation type="journal article" date="2022" name="New Phytol.">
        <title>Ecological generalism drives hyperdiversity of secondary metabolite gene clusters in xylarialean endophytes.</title>
        <authorList>
            <person name="Franco M.E.E."/>
            <person name="Wisecaver J.H."/>
            <person name="Arnold A.E."/>
            <person name="Ju Y.M."/>
            <person name="Slot J.C."/>
            <person name="Ahrendt S."/>
            <person name="Moore L.P."/>
            <person name="Eastman K.E."/>
            <person name="Scott K."/>
            <person name="Konkel Z."/>
            <person name="Mondo S.J."/>
            <person name="Kuo A."/>
            <person name="Hayes R.D."/>
            <person name="Haridas S."/>
            <person name="Andreopoulos B."/>
            <person name="Riley R."/>
            <person name="LaButti K."/>
            <person name="Pangilinan J."/>
            <person name="Lipzen A."/>
            <person name="Amirebrahimi M."/>
            <person name="Yan J."/>
            <person name="Adam C."/>
            <person name="Keymanesh K."/>
            <person name="Ng V."/>
            <person name="Louie K."/>
            <person name="Northen T."/>
            <person name="Drula E."/>
            <person name="Henrissat B."/>
            <person name="Hsieh H.M."/>
            <person name="Youens-Clark K."/>
            <person name="Lutzoni F."/>
            <person name="Miadlikowska J."/>
            <person name="Eastwood D.C."/>
            <person name="Hamelin R.C."/>
            <person name="Grigoriev I.V."/>
            <person name="U'Ren J.M."/>
        </authorList>
    </citation>
    <scope>NUCLEOTIDE SEQUENCE [LARGE SCALE GENOMIC DNA]</scope>
    <source>
        <strain evidence="1 2">CBS 119005</strain>
    </source>
</reference>
<gene>
    <name evidence="1" type="ORF">F4820DRAFT_471466</name>
</gene>
<organism evidence="1 2">
    <name type="scientific">Hypoxylon rubiginosum</name>
    <dbReference type="NCBI Taxonomy" id="110542"/>
    <lineage>
        <taxon>Eukaryota</taxon>
        <taxon>Fungi</taxon>
        <taxon>Dikarya</taxon>
        <taxon>Ascomycota</taxon>
        <taxon>Pezizomycotina</taxon>
        <taxon>Sordariomycetes</taxon>
        <taxon>Xylariomycetidae</taxon>
        <taxon>Xylariales</taxon>
        <taxon>Hypoxylaceae</taxon>
        <taxon>Hypoxylon</taxon>
    </lineage>
</organism>
<name>A0ACB9YVL1_9PEZI</name>
<dbReference type="EMBL" id="MU393503">
    <property type="protein sequence ID" value="KAI4863454.1"/>
    <property type="molecule type" value="Genomic_DNA"/>
</dbReference>
<dbReference type="Proteomes" id="UP001497700">
    <property type="component" value="Unassembled WGS sequence"/>
</dbReference>
<evidence type="ECO:0000313" key="1">
    <source>
        <dbReference type="EMBL" id="KAI4863454.1"/>
    </source>
</evidence>
<accession>A0ACB9YVL1</accession>
<comment type="caution">
    <text evidence="1">The sequence shown here is derived from an EMBL/GenBank/DDBJ whole genome shotgun (WGS) entry which is preliminary data.</text>
</comment>
<keyword evidence="2" id="KW-1185">Reference proteome</keyword>
<sequence length="1158" mass="128901">MPTLSAYEGLGFPLPVGSHAPHNRHREYPPDRTTQISKTPALEQPLRSSSQLGHFKKILQHSNATAGNDVHSHPTTVPDVPGSTPAALPEVADGESLRTYLKEHKAAVIDGVIVRDIHLLVGDVSSEDGKSRVQSRNLPVLPFQVPESNGVRTQLKSSQLDPSAMPVLVFPEEYIAPPGFEKVETLLVPGTSIIIEKAGLQFFMALKKEKTSDPSSTSESSLVTRNGGEASISILGIVKYESVIFKSSLYLTRMKNEKERDWLVFGSADRVRLREIWPLIAEDSFLNLQLDNVAVIASSRDRNMPSRKHQSGQTRGTDGIHNGGREHASWDVLSEIETHGYSVTKGFQVCATISTFPQLEQLNGGKKIDGLMVSLSVSPEGKVDVAIKLPKSFRLQLSALAWFYDFDASVGVGSDGPQIQLSATLAVMMENSDPILAKGLVIGTLKGAAGELFMDPDSKWINPFGLNKELIVSKLGIGVGFDYATVLETGPKRVQPLAPPYHFMAQTLTNVGLDVTKAAAVLQVELSTLDVVDIARIASILLEGSEPYDLKLYLSSGAQFMGLYYPRGIQLRGKLTFFGKLGDFDGSFTDDGVIIKGGLDAFSVGGLEVTSLREHNGRKRATLDVELTKGWQRLFVDGVVRYHDLVLKILVDVDVERRYLRGEIEIGLADSLSFKLNAGVQVGGPTIGGGLEDAVWWFEGELKGGVVTAVRDSILQGITALETRAKHAIEEAAGKVNWQLEELHKELDKRKKVLGELQRKSRKEVAARQKKITKENTTLRKLQDEIDKLDKRYREAKSKKDSNDAEIQAAKTKRDQAQAKLNKKKRKIRKEYNKKIKKQKDNQAHWESERNRLKEKKEASWGDVLRKAETADGSWKYWSGVEGEIWNWQNTCIRNLDNCQWWEKPYWAARLGEATLGLEQARASKVMEAELLHALRAITNSEAFKTVERETNNAVFEIGKFERALEKLVTKGPQAYIEEMIHDERRDLDRQIKLLNDLTAASRVLEAELRKAKRALDEGRGRLSPQQEEARRHITQLEAELKLKPFEEEYRNKEQDYDEIKSQADALLATLEDIKKGIHVGADVVRQVTKLVAEGLPEIKKIKGRVSSDALAKHEPLMFEITVGWMGQDHLCRVEWAPNQDAQELYSGAAKKVAALAD</sequence>